<proteinExistence type="predicted"/>
<name>D7V094_LISGR</name>
<dbReference type="AlphaFoldDB" id="D7V094"/>
<keyword evidence="2" id="KW-1185">Reference proteome</keyword>
<comment type="caution">
    <text evidence="1">The sequence shown here is derived from an EMBL/GenBank/DDBJ whole genome shotgun (WGS) entry which is preliminary data.</text>
</comment>
<evidence type="ECO:0000313" key="1">
    <source>
        <dbReference type="EMBL" id="EFI82987.1"/>
    </source>
</evidence>
<dbReference type="HOGENOM" id="CLU_1842689_0_0_9"/>
<accession>D7V094</accession>
<organism evidence="1 2">
    <name type="scientific">Listeria grayi DSM 20601</name>
    <dbReference type="NCBI Taxonomy" id="525367"/>
    <lineage>
        <taxon>Bacteria</taxon>
        <taxon>Bacillati</taxon>
        <taxon>Bacillota</taxon>
        <taxon>Bacilli</taxon>
        <taxon>Bacillales</taxon>
        <taxon>Listeriaceae</taxon>
        <taxon>Listeria</taxon>
    </lineage>
</organism>
<dbReference type="EMBL" id="ACCR02000005">
    <property type="protein sequence ID" value="EFI82987.1"/>
    <property type="molecule type" value="Genomic_DNA"/>
</dbReference>
<protein>
    <submittedName>
        <fullName evidence="1">Uncharacterized protein</fullName>
    </submittedName>
</protein>
<sequence>MESILIKGGFLMEEQPLIAAEGLYHLNGKKTGNWGGFCFYETKLIIYKSSQLKKTRGAFGAIGALVAQIVDEHKQKNNSPDFVIPYLELDEFLIDKSLLFGNGIKVVLADNSSIKMDIPPKYYYEKIAAIIKTENPNVV</sequence>
<gene>
    <name evidence="1" type="ORF">HMPREF0556_11672</name>
</gene>
<reference evidence="1" key="1">
    <citation type="submission" date="2010-06" db="EMBL/GenBank/DDBJ databases">
        <authorList>
            <person name="Muzny D."/>
            <person name="Qin X."/>
            <person name="Buhay C."/>
            <person name="Dugan-Rocha S."/>
            <person name="Ding Y."/>
            <person name="Chen G."/>
            <person name="Hawes A."/>
            <person name="Holder M."/>
            <person name="Jhangiani S."/>
            <person name="Johnson A."/>
            <person name="Khan Z."/>
            <person name="Li Z."/>
            <person name="Liu W."/>
            <person name="Liu X."/>
            <person name="Perez L."/>
            <person name="Shen H."/>
            <person name="Wang Q."/>
            <person name="Watt J."/>
            <person name="Xi L."/>
            <person name="Xin Y."/>
            <person name="Zhou J."/>
            <person name="Deng J."/>
            <person name="Jiang H."/>
            <person name="Liu Y."/>
            <person name="Qu J."/>
            <person name="Song X.-Z."/>
            <person name="Zhang L."/>
            <person name="Villasana D."/>
            <person name="Johnson A."/>
            <person name="Liu J."/>
            <person name="Liyanage D."/>
            <person name="Lorensuhewa L."/>
            <person name="Robinson T."/>
            <person name="Song A."/>
            <person name="Song B.-B."/>
            <person name="Dinh H."/>
            <person name="Thornton R."/>
            <person name="Coyle M."/>
            <person name="Francisco L."/>
            <person name="Jackson L."/>
            <person name="Javaid M."/>
            <person name="Korchina V."/>
            <person name="Kovar C."/>
            <person name="Mata R."/>
            <person name="Mathew T."/>
            <person name="Ngo R."/>
            <person name="Nguyen L."/>
            <person name="Nguyen N."/>
            <person name="Okwuonu G."/>
            <person name="Ongeri F."/>
            <person name="Pham C."/>
            <person name="Simmons D."/>
            <person name="Wilczek-Boney K."/>
            <person name="Hale W."/>
            <person name="Jakkamsetti A."/>
            <person name="Pham P."/>
            <person name="Ruth R."/>
            <person name="San Lucas F."/>
            <person name="Warren J."/>
            <person name="Zhang J."/>
            <person name="Zhao Z."/>
            <person name="Zhou C."/>
            <person name="Zhu D."/>
            <person name="Lee S."/>
            <person name="Bess C."/>
            <person name="Blankenburg K."/>
            <person name="Forbes L."/>
            <person name="Fu Q."/>
            <person name="Gubbala S."/>
            <person name="Hirani K."/>
            <person name="Jayaseelan J.C."/>
            <person name="Lara F."/>
            <person name="Munidasa M."/>
            <person name="Palculict T."/>
            <person name="Patil S."/>
            <person name="Pu L.-L."/>
            <person name="Saada N."/>
            <person name="Tang L."/>
            <person name="Weissenberger G."/>
            <person name="Zhu Y."/>
            <person name="Hemphill L."/>
            <person name="Shang Y."/>
            <person name="Youmans B."/>
            <person name="Ayvaz T."/>
            <person name="Ross M."/>
            <person name="Santibanez J."/>
            <person name="Aqrawi P."/>
            <person name="Gross S."/>
            <person name="Joshi V."/>
            <person name="Fowler G."/>
            <person name="Nazareth L."/>
            <person name="Reid J."/>
            <person name="Worley K."/>
            <person name="Petrosino J."/>
            <person name="Highlander S."/>
            <person name="Gibbs R."/>
        </authorList>
    </citation>
    <scope>NUCLEOTIDE SEQUENCE [LARGE SCALE GENOMIC DNA]</scope>
    <source>
        <strain evidence="1">DSM 20601</strain>
    </source>
</reference>
<dbReference type="Proteomes" id="UP000010119">
    <property type="component" value="Unassembled WGS sequence"/>
</dbReference>
<evidence type="ECO:0000313" key="2">
    <source>
        <dbReference type="Proteomes" id="UP000010119"/>
    </source>
</evidence>